<proteinExistence type="predicted"/>
<evidence type="ECO:0000313" key="2">
    <source>
        <dbReference type="Proteomes" id="UP000054498"/>
    </source>
</evidence>
<dbReference type="GeneID" id="25733567"/>
<dbReference type="EMBL" id="KK105955">
    <property type="protein sequence ID" value="KIY92099.1"/>
    <property type="molecule type" value="Genomic_DNA"/>
</dbReference>
<dbReference type="AlphaFoldDB" id="A0A0D2LJE6"/>
<dbReference type="Proteomes" id="UP000054498">
    <property type="component" value="Unassembled WGS sequence"/>
</dbReference>
<gene>
    <name evidence="1" type="ORF">MNEG_15864</name>
</gene>
<accession>A0A0D2LJE6</accession>
<dbReference type="KEGG" id="mng:MNEG_15864"/>
<keyword evidence="2" id="KW-1185">Reference proteome</keyword>
<sequence>MSIRHLGGVRRSVPATILCAESGLPPLACAWLRAGARLWNRMVKADEGIIKWEFVGDLSLARCLGPARARRTWSGAWLHALDWLTAEGGAPEAFLAAYAAGVHNTLNQGSAAMAGLRLQLGEWELHAWDQALANRAAQAVQRGGACAEYEACFAAGDADEVPEAGFPSLMPYYFRHTSRFRNHQHARALMRLRCCSPPFDCVTDSSLQHPHPSPPLRRPRP</sequence>
<name>A0A0D2LJE6_9CHLO</name>
<protein>
    <submittedName>
        <fullName evidence="1">Uncharacterized protein</fullName>
    </submittedName>
</protein>
<reference evidence="1 2" key="1">
    <citation type="journal article" date="2013" name="BMC Genomics">
        <title>Reconstruction of the lipid metabolism for the microalga Monoraphidium neglectum from its genome sequence reveals characteristics suitable for biofuel production.</title>
        <authorList>
            <person name="Bogen C."/>
            <person name="Al-Dilaimi A."/>
            <person name="Albersmeier A."/>
            <person name="Wichmann J."/>
            <person name="Grundmann M."/>
            <person name="Rupp O."/>
            <person name="Lauersen K.J."/>
            <person name="Blifernez-Klassen O."/>
            <person name="Kalinowski J."/>
            <person name="Goesmann A."/>
            <person name="Mussgnug J.H."/>
            <person name="Kruse O."/>
        </authorList>
    </citation>
    <scope>NUCLEOTIDE SEQUENCE [LARGE SCALE GENOMIC DNA]</scope>
    <source>
        <strain evidence="1 2">SAG 48.87</strain>
    </source>
</reference>
<evidence type="ECO:0000313" key="1">
    <source>
        <dbReference type="EMBL" id="KIY92099.1"/>
    </source>
</evidence>
<dbReference type="RefSeq" id="XP_013891119.1">
    <property type="nucleotide sequence ID" value="XM_014035665.1"/>
</dbReference>
<dbReference type="STRING" id="145388.A0A0D2LJE6"/>
<organism evidence="1 2">
    <name type="scientific">Monoraphidium neglectum</name>
    <dbReference type="NCBI Taxonomy" id="145388"/>
    <lineage>
        <taxon>Eukaryota</taxon>
        <taxon>Viridiplantae</taxon>
        <taxon>Chlorophyta</taxon>
        <taxon>core chlorophytes</taxon>
        <taxon>Chlorophyceae</taxon>
        <taxon>CS clade</taxon>
        <taxon>Sphaeropleales</taxon>
        <taxon>Selenastraceae</taxon>
        <taxon>Monoraphidium</taxon>
    </lineage>
</organism>